<dbReference type="InterPro" id="IPR001104">
    <property type="entry name" value="3-oxo-5_a-steroid_4-DH_C"/>
</dbReference>
<keyword evidence="3" id="KW-0444">Lipid biosynthesis</keyword>
<comment type="caution">
    <text evidence="11">The sequence shown here is derived from an EMBL/GenBank/DDBJ whole genome shotgun (WGS) entry which is preliminary data.</text>
</comment>
<feature type="transmembrane region" description="Helical" evidence="9">
    <location>
        <begin position="230"/>
        <end position="250"/>
    </location>
</feature>
<protein>
    <submittedName>
        <fullName evidence="11">3-oxo-5-alpha-steroid 4-dehydrogenase-domain-containing protein</fullName>
    </submittedName>
</protein>
<organism evidence="11 12">
    <name type="scientific">Seiridium unicorne</name>
    <dbReference type="NCBI Taxonomy" id="138068"/>
    <lineage>
        <taxon>Eukaryota</taxon>
        <taxon>Fungi</taxon>
        <taxon>Dikarya</taxon>
        <taxon>Ascomycota</taxon>
        <taxon>Pezizomycotina</taxon>
        <taxon>Sordariomycetes</taxon>
        <taxon>Xylariomycetidae</taxon>
        <taxon>Amphisphaeriales</taxon>
        <taxon>Sporocadaceae</taxon>
        <taxon>Seiridium</taxon>
    </lineage>
</organism>
<gene>
    <name evidence="11" type="ORF">SUNI508_11149</name>
</gene>
<evidence type="ECO:0000256" key="3">
    <source>
        <dbReference type="ARBA" id="ARBA00022516"/>
    </source>
</evidence>
<keyword evidence="7" id="KW-0443">Lipid metabolism</keyword>
<evidence type="ECO:0000256" key="2">
    <source>
        <dbReference type="ARBA" id="ARBA00007742"/>
    </source>
</evidence>
<keyword evidence="4 9" id="KW-0812">Transmembrane</keyword>
<dbReference type="Gene3D" id="1.20.120.1630">
    <property type="match status" value="1"/>
</dbReference>
<evidence type="ECO:0000256" key="4">
    <source>
        <dbReference type="ARBA" id="ARBA00022692"/>
    </source>
</evidence>
<dbReference type="EMBL" id="JARVKF010000425">
    <property type="protein sequence ID" value="KAK9414576.1"/>
    <property type="molecule type" value="Genomic_DNA"/>
</dbReference>
<proteinExistence type="inferred from homology"/>
<evidence type="ECO:0000313" key="12">
    <source>
        <dbReference type="Proteomes" id="UP001408356"/>
    </source>
</evidence>
<evidence type="ECO:0000313" key="11">
    <source>
        <dbReference type="EMBL" id="KAK9414576.1"/>
    </source>
</evidence>
<dbReference type="Proteomes" id="UP001408356">
    <property type="component" value="Unassembled WGS sequence"/>
</dbReference>
<sequence length="338" mass="38172">MADVTLKLSQRCENPIDPPARLRIHLLIHETAAPKQPVKRLPSSIELPPSATVEDAKMAIARKVGLSDYNRVGLFDPSTKKTLKDRKAVLSTLQYSELLVKDLGQQLAWRTVFMIEYFGPLLFHPLFLGLRNHLYPAVYPYIKELVPAPNSLDGTLSLSQKITFACVMAHFAKREFETMFVHKFSASTMPVWNVFRNSFFYWAVAGVLAAAEVYAPFSPAARAENFSIDALGLALFFFGETGNFLVHNYLASLRSPGGTERKIPKGYGFALVTSPNYMYEILAWVGMILISRSPSVALFISIGSMYMFTWGKQKERAYRKEFGDKYKKKRYVMLPGLL</sequence>
<dbReference type="PANTHER" id="PTHR10556:SF28">
    <property type="entry name" value="VERY-LONG-CHAIN ENOYL-COA REDUCTASE"/>
    <property type="match status" value="1"/>
</dbReference>
<comment type="subcellular location">
    <subcellularLocation>
        <location evidence="1">Membrane</location>
        <topology evidence="1">Multi-pass membrane protein</topology>
    </subcellularLocation>
</comment>
<accession>A0ABR2UJD7</accession>
<evidence type="ECO:0000256" key="9">
    <source>
        <dbReference type="SAM" id="Phobius"/>
    </source>
</evidence>
<keyword evidence="5 9" id="KW-1133">Transmembrane helix</keyword>
<keyword evidence="8 9" id="KW-0472">Membrane</keyword>
<reference evidence="11 12" key="1">
    <citation type="journal article" date="2024" name="J. Plant Pathol.">
        <title>Sequence and assembly of the genome of Seiridium unicorne, isolate CBS 538.82, causal agent of cypress canker disease.</title>
        <authorList>
            <person name="Scali E."/>
            <person name="Rocca G.D."/>
            <person name="Danti R."/>
            <person name="Garbelotto M."/>
            <person name="Barberini S."/>
            <person name="Baroncelli R."/>
            <person name="Emiliani G."/>
        </authorList>
    </citation>
    <scope>NUCLEOTIDE SEQUENCE [LARGE SCALE GENOMIC DNA]</scope>
    <source>
        <strain evidence="11 12">BM-138-508</strain>
    </source>
</reference>
<keyword evidence="12" id="KW-1185">Reference proteome</keyword>
<evidence type="ECO:0000256" key="1">
    <source>
        <dbReference type="ARBA" id="ARBA00004141"/>
    </source>
</evidence>
<feature type="domain" description="3-oxo-5-alpha-steroid 4-dehydrogenase C-terminal" evidence="10">
    <location>
        <begin position="188"/>
        <end position="337"/>
    </location>
</feature>
<dbReference type="InterPro" id="IPR039357">
    <property type="entry name" value="SRD5A/TECR"/>
</dbReference>
<feature type="transmembrane region" description="Helical" evidence="9">
    <location>
        <begin position="199"/>
        <end position="218"/>
    </location>
</feature>
<dbReference type="Pfam" id="PF02544">
    <property type="entry name" value="Steroid_dh"/>
    <property type="match status" value="1"/>
</dbReference>
<name>A0ABR2UJD7_9PEZI</name>
<evidence type="ECO:0000259" key="10">
    <source>
        <dbReference type="Pfam" id="PF02544"/>
    </source>
</evidence>
<feature type="transmembrane region" description="Helical" evidence="9">
    <location>
        <begin position="281"/>
        <end position="310"/>
    </location>
</feature>
<evidence type="ECO:0000256" key="7">
    <source>
        <dbReference type="ARBA" id="ARBA00023098"/>
    </source>
</evidence>
<dbReference type="PANTHER" id="PTHR10556">
    <property type="entry name" value="3-OXO-5-ALPHA-STEROID 4-DEHYDROGENASE"/>
    <property type="match status" value="1"/>
</dbReference>
<evidence type="ECO:0000256" key="6">
    <source>
        <dbReference type="ARBA" id="ARBA00023002"/>
    </source>
</evidence>
<dbReference type="PROSITE" id="PS50244">
    <property type="entry name" value="S5A_REDUCTASE"/>
    <property type="match status" value="1"/>
</dbReference>
<keyword evidence="6" id="KW-0560">Oxidoreductase</keyword>
<evidence type="ECO:0000256" key="5">
    <source>
        <dbReference type="ARBA" id="ARBA00022989"/>
    </source>
</evidence>
<evidence type="ECO:0000256" key="8">
    <source>
        <dbReference type="ARBA" id="ARBA00023136"/>
    </source>
</evidence>
<comment type="similarity">
    <text evidence="2">Belongs to the steroid 5-alpha reductase family.</text>
</comment>